<evidence type="ECO:0000256" key="2">
    <source>
        <dbReference type="SAM" id="MobiDB-lite"/>
    </source>
</evidence>
<evidence type="ECO:0000259" key="3">
    <source>
        <dbReference type="PROSITE" id="PS50853"/>
    </source>
</evidence>
<dbReference type="Pfam" id="PF06739">
    <property type="entry name" value="SBBP"/>
    <property type="match status" value="4"/>
</dbReference>
<dbReference type="InterPro" id="IPR026444">
    <property type="entry name" value="Secre_tail"/>
</dbReference>
<dbReference type="InterPro" id="IPR035986">
    <property type="entry name" value="PKD_dom_sf"/>
</dbReference>
<dbReference type="InterPro" id="IPR013783">
    <property type="entry name" value="Ig-like_fold"/>
</dbReference>
<dbReference type="InterPro" id="IPR010620">
    <property type="entry name" value="SBBP_repeat"/>
</dbReference>
<dbReference type="Gene3D" id="2.60.40.10">
    <property type="entry name" value="Immunoglobulins"/>
    <property type="match status" value="12"/>
</dbReference>
<dbReference type="SUPFAM" id="SSF49265">
    <property type="entry name" value="Fibronectin type III"/>
    <property type="match status" value="2"/>
</dbReference>
<dbReference type="eggNOG" id="COG3291">
    <property type="taxonomic scope" value="Bacteria"/>
</dbReference>
<keyword evidence="4" id="KW-0675">Receptor</keyword>
<proteinExistence type="predicted"/>
<dbReference type="SMART" id="SM00060">
    <property type="entry name" value="FN3"/>
    <property type="match status" value="2"/>
</dbReference>
<dbReference type="InterPro" id="IPR011635">
    <property type="entry name" value="CARDB"/>
</dbReference>
<evidence type="ECO:0000313" key="4">
    <source>
        <dbReference type="EMBL" id="GAL85373.1"/>
    </source>
</evidence>
<reference evidence="4 5" key="1">
    <citation type="submission" date="2014-09" db="EMBL/GenBank/DDBJ databases">
        <title>Sporocytophaga myxococcoides PG-01 genome sequencing.</title>
        <authorList>
            <person name="Liu L."/>
            <person name="Gao P.J."/>
            <person name="Chen G.J."/>
            <person name="Wang L.S."/>
        </authorList>
    </citation>
    <scope>NUCLEOTIDE SEQUENCE [LARGE SCALE GENOMIC DNA]</scope>
    <source>
        <strain evidence="4 5">PG-01</strain>
    </source>
</reference>
<dbReference type="eggNOG" id="COG1572">
    <property type="taxonomic scope" value="Bacteria"/>
</dbReference>
<dbReference type="eggNOG" id="COG2931">
    <property type="taxonomic scope" value="Bacteria"/>
</dbReference>
<dbReference type="PANTHER" id="PTHR35580">
    <property type="entry name" value="CELL SURFACE GLYCOPROTEIN (S-LAYER PROTEIN)-LIKE PROTEIN"/>
    <property type="match status" value="1"/>
</dbReference>
<dbReference type="Pfam" id="PF24595">
    <property type="entry name" value="DUF7619"/>
    <property type="match status" value="1"/>
</dbReference>
<dbReference type="InterPro" id="IPR055353">
    <property type="entry name" value="DUF7619"/>
</dbReference>
<dbReference type="InterPro" id="IPR052918">
    <property type="entry name" value="Motility_Chemotaxis_Reg"/>
</dbReference>
<keyword evidence="5" id="KW-1185">Reference proteome</keyword>
<accession>A0A098LGY9</accession>
<dbReference type="EMBL" id="BBLT01000004">
    <property type="protein sequence ID" value="GAL85373.1"/>
    <property type="molecule type" value="Genomic_DNA"/>
</dbReference>
<protein>
    <submittedName>
        <fullName evidence="4">TonB-dependent receptor</fullName>
    </submittedName>
</protein>
<gene>
    <name evidence="4" type="ORF">MYP_2602</name>
</gene>
<dbReference type="InterPro" id="IPR057708">
    <property type="entry name" value="DUF7948"/>
</dbReference>
<dbReference type="Pfam" id="PF18962">
    <property type="entry name" value="Por_Secre_tail"/>
    <property type="match status" value="1"/>
</dbReference>
<evidence type="ECO:0000313" key="5">
    <source>
        <dbReference type="Proteomes" id="UP000030185"/>
    </source>
</evidence>
<dbReference type="STRING" id="153721.MYP_2602"/>
<feature type="region of interest" description="Disordered" evidence="2">
    <location>
        <begin position="2993"/>
        <end position="3164"/>
    </location>
</feature>
<dbReference type="NCBIfam" id="TIGR04183">
    <property type="entry name" value="Por_Secre_tail"/>
    <property type="match status" value="1"/>
</dbReference>
<dbReference type="eggNOG" id="COG3227">
    <property type="taxonomic scope" value="Bacteria"/>
</dbReference>
<dbReference type="Pfam" id="PF19408">
    <property type="entry name" value="PKD_6"/>
    <property type="match status" value="4"/>
</dbReference>
<sequence length="4016" mass="429973">MKDIRYYMSAKGAQVYFLLDRIVYSFKKEKEQFSEATGKLKDQGKNNEVTFEEQTLVLHLKGGNKTPEILTEEKAEGHYNFYYKHCPDGITNVPGYRKIIYKKIYPNIDLVFYANNQGLKYDFIVHPGGDPSKIAMEYEGAEGTAISSNGQLLINHSLGKIEELKPYTYQIINNQTVEVASDFKLINNKTVGFNLSRFNKNQVLIIDPFATYYGGTGHDEAIDIATDAAGNIYMAGNTYSDDFPTQNISGGYNQSSFSGYQDVFIVKFNNNGVRQWSTYFGGNDEDVLSGIGVDANGNIAITGSTTSNDFPVKTLSGGYQQPFGEEYVKDAFIAKFNAGGALQWSTYFGGSEDEEGSDVAIDGSGNIIVTGTTNSTNLPVKSLTGALNVSTSFGTGDIYFAKFDANGARLWASYYGGISINPSGIAIDANNNFWITGVTSYGFTGKSVSGAYNQNINFSGTNLYDAFLMKFNSSASLVWATCYGGNGTETAGRIAIDAGNNVLITGGTASADFPLQNLSGAYNQTSNAGGESDAFIVKFSNAGARLWATYYGGTGNDYGTAIASDKSNNILVGGYSSQGNLPTLAIAGGYNQSQGSTQYDDDGFILKFNNSGVRQWATYYGGSYDDQITAITSDGNGNVIAAGYSNSESLPVQSNANGYSQGNDYSTKAIIVQLSPNGVLSFGQTPQTITFNPLPDRDFDDYFTLNASSSSGLPVTYTVSGPAQLYNGEVSFTGIGTVTIQASQNGNATYKAADPVVRTFCVNPNRPYAIQGEESSCLGEQIYSTSSLDGATYHWLVSSGGTITKNEGRTITVKWNTLGNQTVSLYINGNCGKNSDTISKTISVVSLPPLGTVTTVHPANDANNLTLPVIFTWNKTANATKYDLYYGNNDFSLTYPYANNITDTSYKVTFGINYGVPYKWKIVAKSICETKESTLKTFTLNCVTPSQPAAINGSTSACPGEETYYVEQQSGVDYNWTVSGGGTVTGFGSFASVNWTSTGTFIITVTPSVACGKTGTAKTLTVTVADKPTPVAAVNMIPADAATDLALPLTLSWSASQNADNYDLFIWKDGSSKPSSPMQKEITSTSYVLNSGLEFGKPYKWQVVAKNSCKSKESAIQTFTLNCITPQQPSAISGETQTCPVKKSYSIQGADGIDYTWSVTGDGVISGSGPSVEVTWITPGTYTLTVTPSVKCGKTGTARTLQVTVINSPVPVAVSGMTPANGTENLTLPLDLSWSTAKDATSYDLFLWQKSESKPGLPFRNNLTGLTYRVTEELAKGVIYNWQIVARNTCKQTEGPVQTFKLFCPVPDQPSAINGLTDVCPGEWTYSVNSQFATKYEWQVSGGGLVTGTGAGASVKVNWTTTGTFNLTVTPVADCGERGASKTIEVSVKNPVTPAAITDMKPADGAINASVPVNLTWSSSFGATSYDLYIWPDSLASRPSNNYATNISGPAYAAKTGLTNNLLYKWQVIAKNNCRSTEGPVQRFKTMPLPDLQIVDTTIPKSANGGTPIELTWEVKNTGLASTGSAAWQDRVYLSTDLDLRAAEDQLLGTFDNISYLQPNKSYTQRQEITLPSTPGTYYLFIITDNTHATCSGTLTGDKCSTERVSGGSHVLESNEQNNYIYKVITINPSPAADLAVTSVGAPTPVFNGSKINVTYQVKNIGQANAVGKKSYASGVIPMVTGGIGGGSYRGGAVPSCYDQYWNDMIYLSEDETYSPETDVYIGYSFVALKSKTERDICRNFAGIPLAIDSSYTMISEVNLPPKYVGKYYILVVAADKEGVDEASRYGNNIKASEQITINLTPPPDFSVTKVDAPATAVAGKEGFFSYTVKNIGASGPHKSENVWYDNIYISKKNTFNKDSSISIGKFYKTNNPEFLADSIYTNTKQINIPEGIAGDYYVYVVTNEEFKVFEHTYTANNIARSEGTMKISAGSYADLSVLSVEVPDTIYAGREFTVKYQVKNIGTGRVTADYSDYVYYSSTSTWNPVYVLRSNYMKGVFEPEQIKNLELKVTAPESIGEAWFFVYSDPHNDIFENGSEANNLKGILKSVYIKYAPLEADLSVTSLTVPSVGNSGSKLKIDWKINNIGNDITKANSWSDGIYLSADSILDANDKALVVNNFRNSPLSPKEGYNGSAEVDLPKGLSGKYFIFLVTDPTKAVINDASEKNNIAAKAINLTSNPAADLIVTSWNAPSEAYAGQTITVKYTVKNQGGTDAQSIYKDIKYWTDAIYVALDPALASQSGVVQVGKSGFNQILKKNESYTDSIEVKLPDYLNGNYFIFYKADNQNLVYENNQDDNNLSIGLPIKISTAAPADLVVKRLNLTPSAYLGDTIQASYSVRNIGTVPAIGNLRNNVFLSKDLILQTDKDMLVNYDYTSIKLLPGDSIRGTFSAPLTGITPDVYNGLLQTNSSNAVNEINTNNNTGASSNTLTVKARSLYLDVVENTVLTPKDRLYYQVNVEADLDLIFTLTSDQSYGLNEVYIAYNRVPSSTDFDFKYTETNRPNQKVLVPQTKVGNYYILIRSSVGYNGNQKLKLLAKALPFSILNITPNQMGQGIVSGVLNGAGFKNGVKVVLKNGNATVATAKVVKMVSSMELQLRWDLTSTPKGIYDVVAINPDNKEQVLVKGVVVEAAKAYTIDYIPQAPSILRKGKSGFYTFTFRNTSNVDIPVLHGDLTVLEKTEVVEVQKLEGKIITGKDYPLDIDLPNTDYTEIGGIKLIPFISRDLAPGKQITLAVNLGIRDFNYNNFPLSVRLYAYDQQHLMKKLNQDLELMRLGILSDPALLRADIVEGLVETAGNRKAFVDLFLTPSFKNGLLTETDTVGFDFACHSCLDAEGLNAAYPKENDTDGITFNYDPGASPGTVNLPTAVFGPGQDYLWEINKYNGTAGTDPGFDMIKVQGSINVTATATNPFVVRISSLDEDNYPGYLSGWWPSVTKSWPIAVAEGGIKSFETSKISIDTSRFVAHNYTYGGKFSLKLQGTDTLLLVFTPRIPKPGEAGIPGAPGGYGQPGSPGGQGGPGNSTTPAGPGGPGGTGGPGGGSGGQGGPGGSSTTGPGGTGGPGGPGGPGDGGSTSGGSGGEGGSGGTGPGGTGPGGESGPTGTINPGPETTPPGTPPGTPPRKKPGSRTKGPGSYRTSKYYVPPRPRTPSEQELPPPPQQPCNESNTSSDICKKTFDVTNQAVKVATKASDPYSAAISVGSTLFPIDNCYANAVVGGVADGLNGALSAKDAKGFNPAISMSIAANAIKFTVAVTLCSETNEEVKRRGQMIIDGINCVNSSSGVEFFINVATCIGKEFFCTNILSSCDPNEIIGPVGYGPDRMVASSQPMSYKVTYENDSAAATTAAQRVSITVPLDDHLNPLSFRVGKFGFGKFNFEVPANQSSYLTTLDLPDSLGYDVEAIAGVDVIKNELFWTFQTIDPATGLPPSNPLKGYLPINDLFGNGEGYVTYSIRPKESVQTGDTVRARASIVFDTNEPIITNQASNTLDAKAPVSSVNILPVEIDSTTLITVKVEDDEKGSGPGNYDLYVSENGGPYNILAQKYSADRPYLFKGTPGYNYCFFSIARDNTGNMERMKTNAEACTHVKVGSTDITLLSPNGGESFCSGAAINISWLSTGTNPVDLSYSSDSGKTYTSIVEGQPATGTYTWILPESVTASDNYLIRITDSEAPTKADSSDRVFAIGKVNTANAGSDETVCKSTTPYNLSGYSPEGGVWTGKGVRTDGLFDPSLAGSGIHTIKYSINTNNCLTIESKNITVTESPEVTLDAIAPVDVNTPAFALTGGKPVGGTYSGMGIVDGTFNPAITGAGSFNITYTYKIGDACAGTATQAITVYTSVEAPTNLTGKAVSATQINLSWLDNSTTETGYIVERSVNGSDFEVIAILPANSTSYNDKNLIPDGVYFYKVKAVNSTGIHSQYSNVIKTIADPVAIHPSLSESIYIKLYPNVVYSSFTLEYNSIGANQKVLVSIYNTLGVLLMQREISGTSGNFQSDFNVVGMTAGTYFLKITDGNDQYIKTFIKE</sequence>
<evidence type="ECO:0000256" key="1">
    <source>
        <dbReference type="ARBA" id="ARBA00022729"/>
    </source>
</evidence>
<feature type="compositionally biased region" description="Gly residues" evidence="2">
    <location>
        <begin position="2999"/>
        <end position="3017"/>
    </location>
</feature>
<dbReference type="Pfam" id="PF25778">
    <property type="entry name" value="DUF7948"/>
    <property type="match status" value="1"/>
</dbReference>
<dbReference type="PROSITE" id="PS50853">
    <property type="entry name" value="FN3"/>
    <property type="match status" value="1"/>
</dbReference>
<dbReference type="InterPro" id="IPR003961">
    <property type="entry name" value="FN3_dom"/>
</dbReference>
<dbReference type="eggNOG" id="COG3266">
    <property type="taxonomic scope" value="Bacteria"/>
</dbReference>
<dbReference type="eggNOG" id="COG4733">
    <property type="taxonomic scope" value="Bacteria"/>
</dbReference>
<comment type="caution">
    <text evidence="4">The sequence shown here is derived from an EMBL/GenBank/DDBJ whole genome shotgun (WGS) entry which is preliminary data.</text>
</comment>
<name>A0A098LGY9_9BACT</name>
<dbReference type="eggNOG" id="COG4447">
    <property type="taxonomic scope" value="Bacteria"/>
</dbReference>
<feature type="compositionally biased region" description="Gly residues" evidence="2">
    <location>
        <begin position="3024"/>
        <end position="3095"/>
    </location>
</feature>
<dbReference type="CDD" id="cd00063">
    <property type="entry name" value="FN3"/>
    <property type="match status" value="1"/>
</dbReference>
<organism evidence="4 5">
    <name type="scientific">Sporocytophaga myxococcoides</name>
    <dbReference type="NCBI Taxonomy" id="153721"/>
    <lineage>
        <taxon>Bacteria</taxon>
        <taxon>Pseudomonadati</taxon>
        <taxon>Bacteroidota</taxon>
        <taxon>Cytophagia</taxon>
        <taxon>Cytophagales</taxon>
        <taxon>Cytophagaceae</taxon>
        <taxon>Sporocytophaga</taxon>
    </lineage>
</organism>
<dbReference type="SUPFAM" id="SSF49299">
    <property type="entry name" value="PKD domain"/>
    <property type="match status" value="2"/>
</dbReference>
<dbReference type="Pfam" id="PF07705">
    <property type="entry name" value="CARDB"/>
    <property type="match status" value="3"/>
</dbReference>
<dbReference type="CDD" id="cd00146">
    <property type="entry name" value="PKD"/>
    <property type="match status" value="1"/>
</dbReference>
<dbReference type="PANTHER" id="PTHR35580:SF1">
    <property type="entry name" value="PHYTASE-LIKE DOMAIN-CONTAINING PROTEIN"/>
    <property type="match status" value="1"/>
</dbReference>
<keyword evidence="1" id="KW-0732">Signal</keyword>
<dbReference type="Proteomes" id="UP000030185">
    <property type="component" value="Unassembled WGS sequence"/>
</dbReference>
<dbReference type="Pfam" id="PF00041">
    <property type="entry name" value="fn3"/>
    <property type="match status" value="1"/>
</dbReference>
<feature type="domain" description="Fibronectin type-III" evidence="3">
    <location>
        <begin position="3834"/>
        <end position="3925"/>
    </location>
</feature>
<dbReference type="InterPro" id="IPR018466">
    <property type="entry name" value="Kre9/Knh1-like_N"/>
</dbReference>
<dbReference type="Pfam" id="PF10342">
    <property type="entry name" value="Kre9_KNH"/>
    <property type="match status" value="1"/>
</dbReference>
<dbReference type="InterPro" id="IPR036116">
    <property type="entry name" value="FN3_sf"/>
</dbReference>
<dbReference type="SUPFAM" id="SSF101898">
    <property type="entry name" value="NHL repeat"/>
    <property type="match status" value="1"/>
</dbReference>
<feature type="compositionally biased region" description="Pro residues" evidence="2">
    <location>
        <begin position="3105"/>
        <end position="3116"/>
    </location>
</feature>
<dbReference type="InterPro" id="IPR045829">
    <property type="entry name" value="PKD_6"/>
</dbReference>